<dbReference type="AlphaFoldDB" id="B6FW52"/>
<name>B6FW52_PEPHT</name>
<dbReference type="STRING" id="500633.CLOHIR_00101"/>
<gene>
    <name evidence="2" type="ORF">CLOHIR_00101</name>
</gene>
<dbReference type="InterPro" id="IPR004919">
    <property type="entry name" value="GmrSD_N"/>
</dbReference>
<sequence length="376" mass="44363">MNGGWRKMGLQEEIVERSSKIFRDAYQMSIGELINLYKDEEMDIHPEFQRVFRWSETQKTKLIESIMLNIPIPSIFVSQNDDGVWDIIDGVQRLSTIFQFVGVFKNEEGKLVEPLVLKKTDYLPSFEGMKWENENIEKSFTKEQKLAFKRARIDIIIVKKESDPNTKYELFQRLNTGGSKLSDQEVRNCLMIMTNKSFYEFVNKLVKNKDFNDCVVISDRKEDEQFKLELLLRLLIADSMELEKASEYGDLKELLDKETLNLMDKISREEYDRIEERFNNTFELLNRILGEDAFKKYSDGKYKGPFLVSAFQGIATGIFRNIDVIYREISDKEVEEKIKEFYSTDVYKNNTIRGSRSVPRFKELTKLGEEFFNYEN</sequence>
<dbReference type="PANTHER" id="PTHR39639">
    <property type="entry name" value="CHROMOSOME 16, WHOLE GENOME SHOTGUN SEQUENCE"/>
    <property type="match status" value="1"/>
</dbReference>
<dbReference type="EMBL" id="ABWP01000004">
    <property type="protein sequence ID" value="EEA86249.1"/>
    <property type="molecule type" value="Genomic_DNA"/>
</dbReference>
<comment type="caution">
    <text evidence="2">The sequence shown here is derived from an EMBL/GenBank/DDBJ whole genome shotgun (WGS) entry which is preliminary data.</text>
</comment>
<evidence type="ECO:0000313" key="2">
    <source>
        <dbReference type="EMBL" id="EEA86249.1"/>
    </source>
</evidence>
<accession>B6FW52</accession>
<evidence type="ECO:0000259" key="1">
    <source>
        <dbReference type="Pfam" id="PF03235"/>
    </source>
</evidence>
<feature type="domain" description="GmrSD restriction endonucleases N-terminal" evidence="1">
    <location>
        <begin position="32"/>
        <end position="190"/>
    </location>
</feature>
<evidence type="ECO:0000313" key="3">
    <source>
        <dbReference type="Proteomes" id="UP000003178"/>
    </source>
</evidence>
<proteinExistence type="predicted"/>
<reference evidence="2 3" key="2">
    <citation type="submission" date="2008-10" db="EMBL/GenBank/DDBJ databases">
        <title>Draft genome sequence of Clostridium hiranonis (DSM 13275).</title>
        <authorList>
            <person name="Sudarsanam P."/>
            <person name="Ley R."/>
            <person name="Guruge J."/>
            <person name="Turnbaugh P.J."/>
            <person name="Mahowald M."/>
            <person name="Liep D."/>
            <person name="Gordon J."/>
        </authorList>
    </citation>
    <scope>NUCLEOTIDE SEQUENCE [LARGE SCALE GENOMIC DNA]</scope>
    <source>
        <strain evidence="2 3">DSM 13275</strain>
    </source>
</reference>
<dbReference type="eggNOG" id="COG1479">
    <property type="taxonomic scope" value="Bacteria"/>
</dbReference>
<dbReference type="Pfam" id="PF03235">
    <property type="entry name" value="GmrSD_N"/>
    <property type="match status" value="1"/>
</dbReference>
<dbReference type="PANTHER" id="PTHR39639:SF1">
    <property type="entry name" value="DUF262 DOMAIN-CONTAINING PROTEIN"/>
    <property type="match status" value="1"/>
</dbReference>
<dbReference type="Proteomes" id="UP000003178">
    <property type="component" value="Unassembled WGS sequence"/>
</dbReference>
<reference evidence="2 3" key="1">
    <citation type="submission" date="2008-09" db="EMBL/GenBank/DDBJ databases">
        <authorList>
            <person name="Fulton L."/>
            <person name="Clifton S."/>
            <person name="Fulton B."/>
            <person name="Xu J."/>
            <person name="Minx P."/>
            <person name="Pepin K.H."/>
            <person name="Johnson M."/>
            <person name="Thiruvilangam P."/>
            <person name="Bhonagiri V."/>
            <person name="Nash W.E."/>
            <person name="Mardis E.R."/>
            <person name="Wilson R.K."/>
        </authorList>
    </citation>
    <scope>NUCLEOTIDE SEQUENCE [LARGE SCALE GENOMIC DNA]</scope>
    <source>
        <strain evidence="2 3">DSM 13275</strain>
    </source>
</reference>
<dbReference type="HOGENOM" id="CLU_038557_2_0_9"/>
<keyword evidence="3" id="KW-1185">Reference proteome</keyword>
<protein>
    <recommendedName>
        <fullName evidence="1">GmrSD restriction endonucleases N-terminal domain-containing protein</fullName>
    </recommendedName>
</protein>
<organism evidence="2 3">
    <name type="scientific">Peptacetobacter hiranonis (strain DSM 13275 / JCM 10541 / KCTC 15199 / TO-931)</name>
    <name type="common">Clostridium hiranonis</name>
    <dbReference type="NCBI Taxonomy" id="500633"/>
    <lineage>
        <taxon>Bacteria</taxon>
        <taxon>Bacillati</taxon>
        <taxon>Bacillota</taxon>
        <taxon>Clostridia</taxon>
        <taxon>Peptostreptococcales</taxon>
        <taxon>Peptostreptococcaceae</taxon>
        <taxon>Peptacetobacter</taxon>
    </lineage>
</organism>